<evidence type="ECO:0000313" key="12">
    <source>
        <dbReference type="Proteomes" id="UP000260823"/>
    </source>
</evidence>
<dbReference type="OrthoDB" id="1523170at2"/>
<dbReference type="Gene3D" id="3.30.565.10">
    <property type="entry name" value="Histidine kinase-like ATPase, C-terminal domain"/>
    <property type="match status" value="1"/>
</dbReference>
<comment type="caution">
    <text evidence="11">The sequence shown here is derived from an EMBL/GenBank/DDBJ whole genome shotgun (WGS) entry which is preliminary data.</text>
</comment>
<feature type="domain" description="Histidine kinase/HSP90-like ATPase" evidence="10">
    <location>
        <begin position="632"/>
        <end position="730"/>
    </location>
</feature>
<dbReference type="InterPro" id="IPR036890">
    <property type="entry name" value="HATPase_C_sf"/>
</dbReference>
<evidence type="ECO:0000256" key="1">
    <source>
        <dbReference type="ARBA" id="ARBA00000085"/>
    </source>
</evidence>
<evidence type="ECO:0000256" key="8">
    <source>
        <dbReference type="SAM" id="Phobius"/>
    </source>
</evidence>
<keyword evidence="6 11" id="KW-0418">Kinase</keyword>
<evidence type="ECO:0000256" key="3">
    <source>
        <dbReference type="ARBA" id="ARBA00022553"/>
    </source>
</evidence>
<dbReference type="Pfam" id="PF07568">
    <property type="entry name" value="HisKA_2"/>
    <property type="match status" value="1"/>
</dbReference>
<comment type="catalytic activity">
    <reaction evidence="1">
        <text>ATP + protein L-histidine = ADP + protein N-phospho-L-histidine.</text>
        <dbReference type="EC" id="2.7.13.3"/>
    </reaction>
</comment>
<evidence type="ECO:0000256" key="9">
    <source>
        <dbReference type="SAM" id="SignalP"/>
    </source>
</evidence>
<dbReference type="EMBL" id="QWDE01000001">
    <property type="protein sequence ID" value="RFZ85237.1"/>
    <property type="molecule type" value="Genomic_DNA"/>
</dbReference>
<dbReference type="PANTHER" id="PTHR41523">
    <property type="entry name" value="TWO-COMPONENT SYSTEM SENSOR PROTEIN"/>
    <property type="match status" value="1"/>
</dbReference>
<evidence type="ECO:0000256" key="2">
    <source>
        <dbReference type="ARBA" id="ARBA00012438"/>
    </source>
</evidence>
<dbReference type="GO" id="GO:0005524">
    <property type="term" value="F:ATP binding"/>
    <property type="evidence" value="ECO:0007669"/>
    <property type="project" value="UniProtKB-KW"/>
</dbReference>
<dbReference type="Gene3D" id="1.25.40.10">
    <property type="entry name" value="Tetratricopeptide repeat domain"/>
    <property type="match status" value="1"/>
</dbReference>
<dbReference type="SMART" id="SM00387">
    <property type="entry name" value="HATPase_c"/>
    <property type="match status" value="1"/>
</dbReference>
<dbReference type="GO" id="GO:0004673">
    <property type="term" value="F:protein histidine kinase activity"/>
    <property type="evidence" value="ECO:0007669"/>
    <property type="project" value="UniProtKB-EC"/>
</dbReference>
<keyword evidence="9" id="KW-0732">Signal</keyword>
<dbReference type="AlphaFoldDB" id="A0A3E2NW97"/>
<gene>
    <name evidence="11" type="ORF">DYU05_06455</name>
</gene>
<evidence type="ECO:0000256" key="6">
    <source>
        <dbReference type="ARBA" id="ARBA00022777"/>
    </source>
</evidence>
<evidence type="ECO:0000256" key="4">
    <source>
        <dbReference type="ARBA" id="ARBA00022679"/>
    </source>
</evidence>
<dbReference type="InterPro" id="IPR011495">
    <property type="entry name" value="Sig_transdc_His_kin_sub2_dim/P"/>
</dbReference>
<dbReference type="InterPro" id="IPR003594">
    <property type="entry name" value="HATPase_dom"/>
</dbReference>
<evidence type="ECO:0000313" key="11">
    <source>
        <dbReference type="EMBL" id="RFZ85237.1"/>
    </source>
</evidence>
<dbReference type="PANTHER" id="PTHR41523:SF8">
    <property type="entry name" value="ETHYLENE RESPONSE SENSOR PROTEIN"/>
    <property type="match status" value="1"/>
</dbReference>
<keyword evidence="3" id="KW-0597">Phosphoprotein</keyword>
<accession>A0A3E2NW97</accession>
<sequence length="736" mass="85294">MFKRRLIICTIVILIRGTASNAQQFDPYAAVKLEQLLKREKSVYKTIDILQKLGSYHTDRYQITLNVRELNIALSNYQRAININRIAKDDKRRFETIRLMANTYLFLKDTSRALRCINAAVNNLQNKGEFLRVIKAYAVFGKYAYISNYLNISKDCFVKALNIAESNHMQDQIVFSRSWILFVDGVAGREVLPDLLKMVAEYKGLNQNLDRVYVELAQTYRYHGDLRKALNYALLGVRDMEHFRDSGYVAACYAELALNYDVLGQYQNSINYYRKTLKARAKLAQREEYKYRTLGFIVKNLIKLGRPREALSEVKEYEKMIPPQSNAGKAFCDQNKAYCYEALKDYLTAERYYLRLLRSPVMADMTEISCIAFYDISKFYILKREFKKAQYYITKSNCMTSAFDNVKNREQILYRVDSALGNYRSAMEHFVLYQRAKDSIFNRSTLKEISAMQLNYATSQKEKDIALLKKDGQIQRYRLRQADRVRDLTFIGLGLLTIALIILFGVFVNNRKKSKVIDHKNLTLNYLLEEKEWLIKEIHHRVKNNLQIVIGLLQRQSAFVDNDIALQALQNSENRMHAIALIHQKLHQVDTLDKINMQEYINDLILHLKETMDSDANIDFVKEVELIFLDVTQAVPLALIMNEAITNAIKYAYTGVNNGKIYIQFMQLANGCNLLKIWDNGKGFDDNLDIKTINSMGITLMKGLSKQIGGSFDLYSNNGVTIEIKFKTDRSAKQSQ</sequence>
<feature type="chain" id="PRO_5017809674" description="histidine kinase" evidence="9">
    <location>
        <begin position="25"/>
        <end position="736"/>
    </location>
</feature>
<keyword evidence="4" id="KW-0808">Transferase</keyword>
<dbReference type="SUPFAM" id="SSF48452">
    <property type="entry name" value="TPR-like"/>
    <property type="match status" value="2"/>
</dbReference>
<dbReference type="InterPro" id="IPR011990">
    <property type="entry name" value="TPR-like_helical_dom_sf"/>
</dbReference>
<evidence type="ECO:0000259" key="10">
    <source>
        <dbReference type="SMART" id="SM00387"/>
    </source>
</evidence>
<dbReference type="SUPFAM" id="SSF55874">
    <property type="entry name" value="ATPase domain of HSP90 chaperone/DNA topoisomerase II/histidine kinase"/>
    <property type="match status" value="1"/>
</dbReference>
<name>A0A3E2NW97_9SPHI</name>
<keyword evidence="8" id="KW-1133">Transmembrane helix</keyword>
<keyword evidence="5" id="KW-0547">Nucleotide-binding</keyword>
<reference evidence="11 12" key="1">
    <citation type="submission" date="2018-08" db="EMBL/GenBank/DDBJ databases">
        <title>Mucilaginibacter terrae sp. nov., isolated from manganese diggings.</title>
        <authorList>
            <person name="Huang Y."/>
            <person name="Zhou Z."/>
        </authorList>
    </citation>
    <scope>NUCLEOTIDE SEQUENCE [LARGE SCALE GENOMIC DNA]</scope>
    <source>
        <strain evidence="11 12">ZH6</strain>
    </source>
</reference>
<protein>
    <recommendedName>
        <fullName evidence="2">histidine kinase</fullName>
        <ecNumber evidence="2">2.7.13.3</ecNumber>
    </recommendedName>
</protein>
<evidence type="ECO:0000256" key="7">
    <source>
        <dbReference type="ARBA" id="ARBA00022840"/>
    </source>
</evidence>
<feature type="transmembrane region" description="Helical" evidence="8">
    <location>
        <begin position="488"/>
        <end position="508"/>
    </location>
</feature>
<feature type="signal peptide" evidence="9">
    <location>
        <begin position="1"/>
        <end position="24"/>
    </location>
</feature>
<proteinExistence type="predicted"/>
<dbReference type="Pfam" id="PF13581">
    <property type="entry name" value="HATPase_c_2"/>
    <property type="match status" value="1"/>
</dbReference>
<dbReference type="Gene3D" id="3.30.450.20">
    <property type="entry name" value="PAS domain"/>
    <property type="match status" value="1"/>
</dbReference>
<keyword evidence="8" id="KW-0472">Membrane</keyword>
<dbReference type="Proteomes" id="UP000260823">
    <property type="component" value="Unassembled WGS sequence"/>
</dbReference>
<dbReference type="EC" id="2.7.13.3" evidence="2"/>
<organism evidence="11 12">
    <name type="scientific">Mucilaginibacter terrenus</name>
    <dbReference type="NCBI Taxonomy" id="2482727"/>
    <lineage>
        <taxon>Bacteria</taxon>
        <taxon>Pseudomonadati</taxon>
        <taxon>Bacteroidota</taxon>
        <taxon>Sphingobacteriia</taxon>
        <taxon>Sphingobacteriales</taxon>
        <taxon>Sphingobacteriaceae</taxon>
        <taxon>Mucilaginibacter</taxon>
    </lineage>
</organism>
<keyword evidence="12" id="KW-1185">Reference proteome</keyword>
<keyword evidence="7" id="KW-0067">ATP-binding</keyword>
<evidence type="ECO:0000256" key="5">
    <source>
        <dbReference type="ARBA" id="ARBA00022741"/>
    </source>
</evidence>
<keyword evidence="8" id="KW-0812">Transmembrane</keyword>
<dbReference type="RefSeq" id="WP_117382137.1">
    <property type="nucleotide sequence ID" value="NZ_QWDE01000001.1"/>
</dbReference>